<dbReference type="PANTHER" id="PTHR37317">
    <property type="entry name" value="BLR8090 PROTEIN"/>
    <property type="match status" value="1"/>
</dbReference>
<evidence type="ECO:0000313" key="4">
    <source>
        <dbReference type="Proteomes" id="UP000533269"/>
    </source>
</evidence>
<feature type="domain" description="Treble clef zinc finger" evidence="2">
    <location>
        <begin position="2"/>
        <end position="56"/>
    </location>
</feature>
<evidence type="ECO:0000256" key="1">
    <source>
        <dbReference type="SAM" id="MobiDB-lite"/>
    </source>
</evidence>
<protein>
    <submittedName>
        <fullName evidence="3">Putative Zn-finger protein</fullName>
    </submittedName>
</protein>
<sequence>MAAQWHPQRNGALTPHDVTAASDRKVWWLCPAQHAYSAAVGHRTRNHSGCPYCSGRAVLAGFNDMATTHPRLAAQWHPHLNEDLTPRQVRAGTNRKFWWVCERGHEWHALASHRASKGVGCPYCANKKVLGGVNDLTATHPQLAEEWDGQRNGALSPTQVVAGSDKVVWWRCSQGHAYDSPVSRRTGPRASGCPYCSGRRPVAGVSDLASTHPHLAMQWHPTRNSERSPQTVSRASGGSVWWQCATGHEWRELISVRTARATACPGCTGRSMLLPGVNDLASTHPHLAAQWHPTRNGDLQPSGLMAGSDARIWWRGACGHEWAAVCSSRAGTATTATTAGVGCPVCTGRQVLAGFNDLATTHPHLSAQWHPTRNGDLTAAGVVAGSGHKVWWRCEQGHEWAAVIASRTSGPGREPEEGKQQEGDRGDGEAGRRAGGRGCPICSRRQVLAGVNDLATTHPHLLPQWHPTRNGDLSPTDLTAGSGRRVWWRCEQQHEWATTAASRTGPLATGCPVCSNKSLRPGVNDLATTHPHLAAQWHPVRNGDLTPADVIAGTRRTLWWCCPLGHEWPAMASNRARLGVGCPDCAPAGFSPNAPGDLYVVTDGTVHKVGVMNVGTNRVRFW</sequence>
<dbReference type="Pfam" id="PF14311">
    <property type="entry name" value="DUF4379"/>
    <property type="match status" value="8"/>
</dbReference>
<dbReference type="PANTHER" id="PTHR37317:SF1">
    <property type="entry name" value="ZINC-RIBBON DOMAIN-CONTAINING PROTEIN-RELATED"/>
    <property type="match status" value="1"/>
</dbReference>
<comment type="caution">
    <text evidence="3">The sequence shown here is derived from an EMBL/GenBank/DDBJ whole genome shotgun (WGS) entry which is preliminary data.</text>
</comment>
<feature type="domain" description="Treble clef zinc finger" evidence="2">
    <location>
        <begin position="143"/>
        <end position="199"/>
    </location>
</feature>
<proteinExistence type="predicted"/>
<name>A0A7W4XZS7_KINRA</name>
<dbReference type="EMBL" id="JACHVY010000010">
    <property type="protein sequence ID" value="MBB2903574.1"/>
    <property type="molecule type" value="Genomic_DNA"/>
</dbReference>
<dbReference type="RefSeq" id="WP_183393168.1">
    <property type="nucleotide sequence ID" value="NZ_JACHVY010000010.1"/>
</dbReference>
<feature type="compositionally biased region" description="Basic and acidic residues" evidence="1">
    <location>
        <begin position="413"/>
        <end position="432"/>
    </location>
</feature>
<evidence type="ECO:0000259" key="2">
    <source>
        <dbReference type="Pfam" id="PF14311"/>
    </source>
</evidence>
<feature type="domain" description="Treble clef zinc finger" evidence="2">
    <location>
        <begin position="215"/>
        <end position="270"/>
    </location>
</feature>
<feature type="domain" description="Treble clef zinc finger" evidence="2">
    <location>
        <begin position="287"/>
        <end position="349"/>
    </location>
</feature>
<organism evidence="3 4">
    <name type="scientific">Kineococcus radiotolerans</name>
    <dbReference type="NCBI Taxonomy" id="131568"/>
    <lineage>
        <taxon>Bacteria</taxon>
        <taxon>Bacillati</taxon>
        <taxon>Actinomycetota</taxon>
        <taxon>Actinomycetes</taxon>
        <taxon>Kineosporiales</taxon>
        <taxon>Kineosporiaceae</taxon>
        <taxon>Kineococcus</taxon>
    </lineage>
</organism>
<feature type="domain" description="Treble clef zinc finger" evidence="2">
    <location>
        <begin position="72"/>
        <end position="127"/>
    </location>
</feature>
<reference evidence="3 4" key="2">
    <citation type="submission" date="2020-08" db="EMBL/GenBank/DDBJ databases">
        <authorList>
            <person name="Partida-Martinez L."/>
            <person name="Huntemann M."/>
            <person name="Clum A."/>
            <person name="Wang J."/>
            <person name="Palaniappan K."/>
            <person name="Ritter S."/>
            <person name="Chen I.-M."/>
            <person name="Stamatis D."/>
            <person name="Reddy T."/>
            <person name="O'Malley R."/>
            <person name="Daum C."/>
            <person name="Shapiro N."/>
            <person name="Ivanova N."/>
            <person name="Kyrpides N."/>
            <person name="Woyke T."/>
        </authorList>
    </citation>
    <scope>NUCLEOTIDE SEQUENCE [LARGE SCALE GENOMIC DNA]</scope>
    <source>
        <strain evidence="3 4">AS2.23</strain>
    </source>
</reference>
<evidence type="ECO:0000313" key="3">
    <source>
        <dbReference type="EMBL" id="MBB2903574.1"/>
    </source>
</evidence>
<feature type="region of interest" description="Disordered" evidence="1">
    <location>
        <begin position="407"/>
        <end position="437"/>
    </location>
</feature>
<dbReference type="InterPro" id="IPR025487">
    <property type="entry name" value="DUF4379"/>
</dbReference>
<reference evidence="3 4" key="1">
    <citation type="submission" date="2020-08" db="EMBL/GenBank/DDBJ databases">
        <title>The Agave Microbiome: Exploring the role of microbial communities in plant adaptations to desert environments.</title>
        <authorList>
            <person name="Partida-Martinez L.P."/>
        </authorList>
    </citation>
    <scope>NUCLEOTIDE SEQUENCE [LARGE SCALE GENOMIC DNA]</scope>
    <source>
        <strain evidence="3 4">AS2.23</strain>
    </source>
</reference>
<accession>A0A7W4XZS7</accession>
<gene>
    <name evidence="3" type="ORF">FHR75_004417</name>
</gene>
<feature type="domain" description="Treble clef zinc finger" evidence="2">
    <location>
        <begin position="461"/>
        <end position="517"/>
    </location>
</feature>
<feature type="domain" description="Treble clef zinc finger" evidence="2">
    <location>
        <begin position="533"/>
        <end position="587"/>
    </location>
</feature>
<dbReference type="Proteomes" id="UP000533269">
    <property type="component" value="Unassembled WGS sequence"/>
</dbReference>
<feature type="domain" description="Treble clef zinc finger" evidence="2">
    <location>
        <begin position="365"/>
        <end position="412"/>
    </location>
</feature>
<dbReference type="AlphaFoldDB" id="A0A7W4XZS7"/>